<sequence>MEIESVLLRSGHVTEGQPTTKRAAPSPAVSLPTSGNGLRIVEYPAHEDLLLWPDPECPQAECPQEVSFKTNERPKWKERSPAVILAMILPSFCIFLLLLFLLFCSVSLYSTWKQCSAPALPIIHVLLGPHSSTYPPIFIPIVHDINNLYYEPGAWLR</sequence>
<keyword evidence="2" id="KW-0812">Transmembrane</keyword>
<dbReference type="Proteomes" id="UP000826195">
    <property type="component" value="Unassembled WGS sequence"/>
</dbReference>
<feature type="transmembrane region" description="Helical" evidence="2">
    <location>
        <begin position="82"/>
        <end position="109"/>
    </location>
</feature>
<evidence type="ECO:0000313" key="3">
    <source>
        <dbReference type="EMBL" id="KAH0546003.1"/>
    </source>
</evidence>
<evidence type="ECO:0000256" key="2">
    <source>
        <dbReference type="SAM" id="Phobius"/>
    </source>
</evidence>
<accession>A0AAV7I9C9</accession>
<organism evidence="3 4">
    <name type="scientific">Cotesia glomerata</name>
    <name type="common">Lepidopteran parasitic wasp</name>
    <name type="synonym">Apanteles glomeratus</name>
    <dbReference type="NCBI Taxonomy" id="32391"/>
    <lineage>
        <taxon>Eukaryota</taxon>
        <taxon>Metazoa</taxon>
        <taxon>Ecdysozoa</taxon>
        <taxon>Arthropoda</taxon>
        <taxon>Hexapoda</taxon>
        <taxon>Insecta</taxon>
        <taxon>Pterygota</taxon>
        <taxon>Neoptera</taxon>
        <taxon>Endopterygota</taxon>
        <taxon>Hymenoptera</taxon>
        <taxon>Apocrita</taxon>
        <taxon>Ichneumonoidea</taxon>
        <taxon>Braconidae</taxon>
        <taxon>Microgastrinae</taxon>
        <taxon>Cotesia</taxon>
    </lineage>
</organism>
<gene>
    <name evidence="3" type="ORF">KQX54_005643</name>
</gene>
<comment type="caution">
    <text evidence="3">The sequence shown here is derived from an EMBL/GenBank/DDBJ whole genome shotgun (WGS) entry which is preliminary data.</text>
</comment>
<keyword evidence="2" id="KW-0472">Membrane</keyword>
<feature type="region of interest" description="Disordered" evidence="1">
    <location>
        <begin position="1"/>
        <end position="30"/>
    </location>
</feature>
<keyword evidence="4" id="KW-1185">Reference proteome</keyword>
<evidence type="ECO:0000256" key="1">
    <source>
        <dbReference type="SAM" id="MobiDB-lite"/>
    </source>
</evidence>
<dbReference type="EMBL" id="JAHXZJ010002237">
    <property type="protein sequence ID" value="KAH0546003.1"/>
    <property type="molecule type" value="Genomic_DNA"/>
</dbReference>
<reference evidence="3 4" key="1">
    <citation type="journal article" date="2021" name="J. Hered.">
        <title>A chromosome-level genome assembly of the parasitoid wasp, Cotesia glomerata (Hymenoptera: Braconidae).</title>
        <authorList>
            <person name="Pinto B.J."/>
            <person name="Weis J.J."/>
            <person name="Gamble T."/>
            <person name="Ode P.J."/>
            <person name="Paul R."/>
            <person name="Zaspel J.M."/>
        </authorList>
    </citation>
    <scope>NUCLEOTIDE SEQUENCE [LARGE SCALE GENOMIC DNA]</scope>
    <source>
        <strain evidence="3">CgM1</strain>
    </source>
</reference>
<name>A0AAV7I9C9_COTGL</name>
<dbReference type="AlphaFoldDB" id="A0AAV7I9C9"/>
<keyword evidence="2" id="KW-1133">Transmembrane helix</keyword>
<protein>
    <submittedName>
        <fullName evidence="3">Uncharacterized protein</fullName>
    </submittedName>
</protein>
<proteinExistence type="predicted"/>
<evidence type="ECO:0000313" key="4">
    <source>
        <dbReference type="Proteomes" id="UP000826195"/>
    </source>
</evidence>